<feature type="signal peptide" evidence="5">
    <location>
        <begin position="1"/>
        <end position="20"/>
    </location>
</feature>
<evidence type="ECO:0000313" key="7">
    <source>
        <dbReference type="EMBL" id="CAD7079330.1"/>
    </source>
</evidence>
<keyword evidence="5" id="KW-0732">Signal</keyword>
<feature type="domain" description="Lipase" evidence="6">
    <location>
        <begin position="35"/>
        <end position="270"/>
    </location>
</feature>
<evidence type="ECO:0000256" key="5">
    <source>
        <dbReference type="SAM" id="SignalP"/>
    </source>
</evidence>
<dbReference type="PANTHER" id="PTHR11610">
    <property type="entry name" value="LIPASE"/>
    <property type="match status" value="1"/>
</dbReference>
<dbReference type="PRINTS" id="PR00821">
    <property type="entry name" value="TAGLIPASE"/>
</dbReference>
<evidence type="ECO:0000256" key="4">
    <source>
        <dbReference type="RuleBase" id="RU004262"/>
    </source>
</evidence>
<dbReference type="GO" id="GO:0017171">
    <property type="term" value="F:serine hydrolase activity"/>
    <property type="evidence" value="ECO:0007669"/>
    <property type="project" value="TreeGrafter"/>
</dbReference>
<name>A0A7R8UES5_HERIL</name>
<evidence type="ECO:0000256" key="3">
    <source>
        <dbReference type="ARBA" id="ARBA00022525"/>
    </source>
</evidence>
<dbReference type="Pfam" id="PF00151">
    <property type="entry name" value="Lipase"/>
    <property type="match status" value="1"/>
</dbReference>
<dbReference type="InterPro" id="IPR000734">
    <property type="entry name" value="TAG_lipase"/>
</dbReference>
<keyword evidence="8" id="KW-1185">Reference proteome</keyword>
<evidence type="ECO:0000256" key="1">
    <source>
        <dbReference type="ARBA" id="ARBA00004613"/>
    </source>
</evidence>
<dbReference type="OrthoDB" id="199913at2759"/>
<gene>
    <name evidence="7" type="ORF">HERILL_LOCUS2550</name>
</gene>
<dbReference type="PANTHER" id="PTHR11610:SF173">
    <property type="entry name" value="LIPASE DOMAIN-CONTAINING PROTEIN-RELATED"/>
    <property type="match status" value="1"/>
</dbReference>
<comment type="similarity">
    <text evidence="2 4">Belongs to the AB hydrolase superfamily. Lipase family.</text>
</comment>
<dbReference type="GO" id="GO:0016298">
    <property type="term" value="F:lipase activity"/>
    <property type="evidence" value="ECO:0007669"/>
    <property type="project" value="InterPro"/>
</dbReference>
<dbReference type="EMBL" id="LR899009">
    <property type="protein sequence ID" value="CAD7079330.1"/>
    <property type="molecule type" value="Genomic_DNA"/>
</dbReference>
<dbReference type="GO" id="GO:0016042">
    <property type="term" value="P:lipid catabolic process"/>
    <property type="evidence" value="ECO:0007669"/>
    <property type="project" value="TreeGrafter"/>
</dbReference>
<sequence>MEAHILHILFILLGIKYTSGNINEATEFARNPEQYTSFYLYSSIRFEDAETLLIYDPDVLMSSKFNPELPTRMLIHDFNGNKNDDFNRYVVAAYLLHQDLNIIVVDWSSAVNIEMKNYQVAVHNTVLVGNVIGSFLEFLNSALEYPLNQVYLIGFGLGAHAAGFAGKKVKSGVIGTIFALDPTGYPFNVNNTATRLSSDDAEYVEVIHTNFLNFGTYSAIGTADFYANGGGVQLGCPGRATMCSHQRSFKIFAESVNNPNGFKGKICEGVLEATSGAQCRGNAEQYYVGGEPARINQLGIFSFRTGLTDPYSRVLA</sequence>
<reference evidence="7 8" key="1">
    <citation type="submission" date="2020-11" db="EMBL/GenBank/DDBJ databases">
        <authorList>
            <person name="Wallbank WR R."/>
            <person name="Pardo Diaz C."/>
            <person name="Kozak K."/>
            <person name="Martin S."/>
            <person name="Jiggins C."/>
            <person name="Moest M."/>
            <person name="Warren A I."/>
            <person name="Generalovic N T."/>
            <person name="Byers J.R.P. K."/>
            <person name="Montejo-Kovacevich G."/>
            <person name="Yen C E."/>
        </authorList>
    </citation>
    <scope>NUCLEOTIDE SEQUENCE [LARGE SCALE GENOMIC DNA]</scope>
</reference>
<dbReference type="InterPro" id="IPR013818">
    <property type="entry name" value="Lipase"/>
</dbReference>
<dbReference type="CDD" id="cd00707">
    <property type="entry name" value="Pancreat_lipase_like"/>
    <property type="match status" value="1"/>
</dbReference>
<dbReference type="SUPFAM" id="SSF53474">
    <property type="entry name" value="alpha/beta-Hydrolases"/>
    <property type="match status" value="1"/>
</dbReference>
<evidence type="ECO:0000313" key="8">
    <source>
        <dbReference type="Proteomes" id="UP000594454"/>
    </source>
</evidence>
<comment type="subcellular location">
    <subcellularLocation>
        <location evidence="1">Secreted</location>
    </subcellularLocation>
</comment>
<organism evidence="7 8">
    <name type="scientific">Hermetia illucens</name>
    <name type="common">Black soldier fly</name>
    <dbReference type="NCBI Taxonomy" id="343691"/>
    <lineage>
        <taxon>Eukaryota</taxon>
        <taxon>Metazoa</taxon>
        <taxon>Ecdysozoa</taxon>
        <taxon>Arthropoda</taxon>
        <taxon>Hexapoda</taxon>
        <taxon>Insecta</taxon>
        <taxon>Pterygota</taxon>
        <taxon>Neoptera</taxon>
        <taxon>Endopterygota</taxon>
        <taxon>Diptera</taxon>
        <taxon>Brachycera</taxon>
        <taxon>Stratiomyomorpha</taxon>
        <taxon>Stratiomyidae</taxon>
        <taxon>Hermetiinae</taxon>
        <taxon>Hermetia</taxon>
    </lineage>
</organism>
<keyword evidence="3" id="KW-0964">Secreted</keyword>
<protein>
    <recommendedName>
        <fullName evidence="6">Lipase domain-containing protein</fullName>
    </recommendedName>
</protein>
<dbReference type="Gene3D" id="3.40.50.1820">
    <property type="entry name" value="alpha/beta hydrolase"/>
    <property type="match status" value="1"/>
</dbReference>
<proteinExistence type="inferred from homology"/>
<dbReference type="GO" id="GO:0005615">
    <property type="term" value="C:extracellular space"/>
    <property type="evidence" value="ECO:0007669"/>
    <property type="project" value="TreeGrafter"/>
</dbReference>
<dbReference type="Proteomes" id="UP000594454">
    <property type="component" value="Chromosome 1"/>
</dbReference>
<dbReference type="InterPro" id="IPR029058">
    <property type="entry name" value="AB_hydrolase_fold"/>
</dbReference>
<evidence type="ECO:0000256" key="2">
    <source>
        <dbReference type="ARBA" id="ARBA00010701"/>
    </source>
</evidence>
<dbReference type="InParanoid" id="A0A7R8UES5"/>
<dbReference type="InterPro" id="IPR033906">
    <property type="entry name" value="Lipase_N"/>
</dbReference>
<feature type="chain" id="PRO_5030716125" description="Lipase domain-containing protein" evidence="5">
    <location>
        <begin position="21"/>
        <end position="316"/>
    </location>
</feature>
<dbReference type="OMA" id="RATMCSH"/>
<dbReference type="AlphaFoldDB" id="A0A7R8UES5"/>
<accession>A0A7R8UES5</accession>
<evidence type="ECO:0000259" key="6">
    <source>
        <dbReference type="Pfam" id="PF00151"/>
    </source>
</evidence>